<proteinExistence type="predicted"/>
<dbReference type="AlphaFoldDB" id="A0A655NWZ9"/>
<dbReference type="Gene3D" id="3.40.30.120">
    <property type="match status" value="1"/>
</dbReference>
<protein>
    <submittedName>
        <fullName evidence="1">FAD monooxygenase, PheA/TfdB family</fullName>
    </submittedName>
</protein>
<accession>A0A655NWZ9</accession>
<evidence type="ECO:0000313" key="1">
    <source>
        <dbReference type="EMBL" id="CRZ82019.1"/>
    </source>
</evidence>
<keyword evidence="1" id="KW-0503">Monooxygenase</keyword>
<sequence>MKSYHAERQPVAQSVIDSSGELVRSTKFSATNTHAQDYVKIVEKRSGNITGMGIRYSEEGLAGTRMWDFVLNQGTEITRVYSLLDYARWTLFLFSDDECVVDVPPHVHVIRIGTQSENAQHWTRHAPYPGQAVLVRPDAYIEWVTPLHQVHSVLAEGVLAEFNLPH</sequence>
<organism evidence="1 2">
    <name type="scientific">Vibrio cholerae</name>
    <dbReference type="NCBI Taxonomy" id="666"/>
    <lineage>
        <taxon>Bacteria</taxon>
        <taxon>Pseudomonadati</taxon>
        <taxon>Pseudomonadota</taxon>
        <taxon>Gammaproteobacteria</taxon>
        <taxon>Vibrionales</taxon>
        <taxon>Vibrionaceae</taxon>
        <taxon>Vibrio</taxon>
    </lineage>
</organism>
<name>A0A655NWZ9_VIBCL</name>
<reference evidence="1 2" key="1">
    <citation type="submission" date="2015-07" db="EMBL/GenBank/DDBJ databases">
        <authorList>
            <consortium name="Pathogen Informatics"/>
        </authorList>
    </citation>
    <scope>NUCLEOTIDE SEQUENCE [LARGE SCALE GENOMIC DNA]</scope>
    <source>
        <strain evidence="1 2">A51</strain>
    </source>
</reference>
<keyword evidence="1" id="KW-0560">Oxidoreductase</keyword>
<dbReference type="GO" id="GO:0004497">
    <property type="term" value="F:monooxygenase activity"/>
    <property type="evidence" value="ECO:0007669"/>
    <property type="project" value="UniProtKB-KW"/>
</dbReference>
<dbReference type="Pfam" id="PF21274">
    <property type="entry name" value="Rng_hyd_C"/>
    <property type="match status" value="1"/>
</dbReference>
<dbReference type="Proteomes" id="UP000044806">
    <property type="component" value="Unassembled WGS sequence"/>
</dbReference>
<evidence type="ECO:0000313" key="2">
    <source>
        <dbReference type="Proteomes" id="UP000044806"/>
    </source>
</evidence>
<gene>
    <name evidence="1" type="ORF">ERS013165_00263</name>
</gene>
<dbReference type="EMBL" id="CWOW01000001">
    <property type="protein sequence ID" value="CRZ82019.1"/>
    <property type="molecule type" value="Genomic_DNA"/>
</dbReference>